<evidence type="ECO:0000313" key="3">
    <source>
        <dbReference type="Proteomes" id="UP000259683"/>
    </source>
</evidence>
<gene>
    <name evidence="2" type="ORF">CcrSC_gp421</name>
</gene>
<keyword evidence="1" id="KW-0812">Transmembrane</keyword>
<keyword evidence="1" id="KW-1133">Transmembrane helix</keyword>
<dbReference type="Proteomes" id="UP000259683">
    <property type="component" value="Segment"/>
</dbReference>
<sequence>MHTYKEPNRMRLMQQICLVVATPLAIFALIISLVAINGKAPPVESPSMSPKLRVERLDGDGRKQLIQDPQSGCAWVSSVENVYKLRGGPECEVKRL</sequence>
<organism evidence="2 3">
    <name type="scientific">Caulobacter phage CcrSC</name>
    <dbReference type="NCBI Taxonomy" id="2283272"/>
    <lineage>
        <taxon>Viruses</taxon>
        <taxon>Duplodnaviria</taxon>
        <taxon>Heunggongvirae</taxon>
        <taxon>Uroviricota</taxon>
        <taxon>Caudoviricetes</taxon>
        <taxon>Jeanschmidtviridae</taxon>
        <taxon>Bertelyvirus</taxon>
        <taxon>Bertelyvirus SC</taxon>
    </lineage>
</organism>
<accession>A0A385EE03</accession>
<reference evidence="2" key="2">
    <citation type="submission" date="2021-07" db="EMBL/GenBank/DDBJ databases">
        <title>Giant CbK-like Caulobacter bacteriophages have genetically divergent genomes.</title>
        <authorList>
            <person name="Wilson K."/>
            <person name="Ely B."/>
        </authorList>
    </citation>
    <scope>NUCLEOTIDE SEQUENCE</scope>
</reference>
<proteinExistence type="predicted"/>
<reference evidence="2" key="1">
    <citation type="submission" date="2018-07" db="EMBL/GenBank/DDBJ databases">
        <authorList>
            <person name="Wilson K.M."/>
            <person name="Ely B."/>
        </authorList>
    </citation>
    <scope>NUCLEOTIDE SEQUENCE</scope>
</reference>
<evidence type="ECO:0000256" key="1">
    <source>
        <dbReference type="SAM" id="Phobius"/>
    </source>
</evidence>
<keyword evidence="1" id="KW-0472">Membrane</keyword>
<keyword evidence="3" id="KW-1185">Reference proteome</keyword>
<evidence type="ECO:0000313" key="2">
    <source>
        <dbReference type="EMBL" id="AXQ70003.1"/>
    </source>
</evidence>
<dbReference type="EMBL" id="MH588547">
    <property type="protein sequence ID" value="AXQ70003.1"/>
    <property type="molecule type" value="Genomic_DNA"/>
</dbReference>
<protein>
    <submittedName>
        <fullName evidence="2">Uncharacterized protein</fullName>
    </submittedName>
</protein>
<feature type="transmembrane region" description="Helical" evidence="1">
    <location>
        <begin position="12"/>
        <end position="36"/>
    </location>
</feature>
<name>A0A385EE03_9CAUD</name>